<evidence type="ECO:0000313" key="5">
    <source>
        <dbReference type="Proteomes" id="UP000054549"/>
    </source>
</evidence>
<dbReference type="PANTHER" id="PTHR32046:SF12">
    <property type="entry name" value="AIG1-TYPE G DOMAIN-CONTAINING PROTEIN"/>
    <property type="match status" value="1"/>
</dbReference>
<organism evidence="4 5">
    <name type="scientific">Amanita muscaria (strain Koide BX008)</name>
    <dbReference type="NCBI Taxonomy" id="946122"/>
    <lineage>
        <taxon>Eukaryota</taxon>
        <taxon>Fungi</taxon>
        <taxon>Dikarya</taxon>
        <taxon>Basidiomycota</taxon>
        <taxon>Agaricomycotina</taxon>
        <taxon>Agaricomycetes</taxon>
        <taxon>Agaricomycetidae</taxon>
        <taxon>Agaricales</taxon>
        <taxon>Pluteineae</taxon>
        <taxon>Amanitaceae</taxon>
        <taxon>Amanita</taxon>
    </lineage>
</organism>
<feature type="domain" description="AIG1-type G" evidence="3">
    <location>
        <begin position="57"/>
        <end position="253"/>
    </location>
</feature>
<dbReference type="SUPFAM" id="SSF52540">
    <property type="entry name" value="P-loop containing nucleoside triphosphate hydrolases"/>
    <property type="match status" value="1"/>
</dbReference>
<dbReference type="Pfam" id="PF04548">
    <property type="entry name" value="AIG1"/>
    <property type="match status" value="1"/>
</dbReference>
<dbReference type="InterPro" id="IPR006703">
    <property type="entry name" value="G_AIG1"/>
</dbReference>
<keyword evidence="5" id="KW-1185">Reference proteome</keyword>
<dbReference type="PANTHER" id="PTHR32046">
    <property type="entry name" value="G DOMAIN-CONTAINING PROTEIN"/>
    <property type="match status" value="1"/>
</dbReference>
<proteinExistence type="predicted"/>
<evidence type="ECO:0000313" key="4">
    <source>
        <dbReference type="EMBL" id="KIL58587.1"/>
    </source>
</evidence>
<dbReference type="EMBL" id="KN818334">
    <property type="protein sequence ID" value="KIL58587.1"/>
    <property type="molecule type" value="Genomic_DNA"/>
</dbReference>
<dbReference type="STRING" id="946122.A0A0C2WBE8"/>
<evidence type="ECO:0000259" key="3">
    <source>
        <dbReference type="Pfam" id="PF04548"/>
    </source>
</evidence>
<sequence length="579" mass="64733">MHLTTTTSTDWSSPFDDDCVLSPSDGGEEEEEECLNTTEDLLEGIIKTRANTSNEYTILLVGETGTGKTSFLSLLANVLEGRSPKEYVFYHDKHNEAGSGQKHSQTNFAKLYEFESKNGVTVRVLDTPGLADTRGLAQDEKHKDSIAMAITNHISVLNAVLILANGTSPRLSAATDYALSTLSSIFPRSLAANIGIVLTNVPDQLSSNFEQESLPESLRKTDNQFWLDNPVALWKKYIALCSQTKVNKRDRAQWKAAIQDGHLKALRGLVSFFDWLDSLVPQPTTDILRLYETTRKIDQEITHFMSHAGQLVGKETELKNIIDQLDVTKSSREKYQNYQRIVNEMIWIQTPAPEGNVMCLQPNCYCNCPIRRSTINISKTSAAPYCLTMALLGVAAATGVGFPYAASLIFASVYYPVQLFTNSKCPHCKHPYYNHYYGATKWQQDDEMKVVVDPDNFQRYTEATTEHDRQELLRTSIQEAVDQLRRHIGNCLSQVEALTQEYARMSLSGCFAGQVGKTIVLLELYLESMQQKGDVVSARKVEASLARMREMLDVLERVAADNNQIDSDAPLDVSSFLSS</sequence>
<dbReference type="OrthoDB" id="2611327at2759"/>
<dbReference type="InterPro" id="IPR027417">
    <property type="entry name" value="P-loop_NTPase"/>
</dbReference>
<dbReference type="Gene3D" id="3.40.50.300">
    <property type="entry name" value="P-loop containing nucleotide triphosphate hydrolases"/>
    <property type="match status" value="1"/>
</dbReference>
<dbReference type="PROSITE" id="PS00675">
    <property type="entry name" value="SIGMA54_INTERACT_1"/>
    <property type="match status" value="1"/>
</dbReference>
<dbReference type="HOGENOM" id="CLU_020040_1_0_1"/>
<protein>
    <recommendedName>
        <fullName evidence="3">AIG1-type G domain-containing protein</fullName>
    </recommendedName>
</protein>
<dbReference type="Proteomes" id="UP000054549">
    <property type="component" value="Unassembled WGS sequence"/>
</dbReference>
<feature type="compositionally biased region" description="Polar residues" evidence="2">
    <location>
        <begin position="1"/>
        <end position="12"/>
    </location>
</feature>
<evidence type="ECO:0000256" key="2">
    <source>
        <dbReference type="SAM" id="MobiDB-lite"/>
    </source>
</evidence>
<keyword evidence="1" id="KW-0547">Nucleotide-binding</keyword>
<dbReference type="AlphaFoldDB" id="A0A0C2WBE8"/>
<name>A0A0C2WBE8_AMAMK</name>
<gene>
    <name evidence="4" type="ORF">M378DRAFT_170410</name>
</gene>
<accession>A0A0C2WBE8</accession>
<feature type="region of interest" description="Disordered" evidence="2">
    <location>
        <begin position="1"/>
        <end position="31"/>
    </location>
</feature>
<evidence type="ECO:0000256" key="1">
    <source>
        <dbReference type="ARBA" id="ARBA00022741"/>
    </source>
</evidence>
<dbReference type="GO" id="GO:0005525">
    <property type="term" value="F:GTP binding"/>
    <property type="evidence" value="ECO:0007669"/>
    <property type="project" value="InterPro"/>
</dbReference>
<dbReference type="InParanoid" id="A0A0C2WBE8"/>
<dbReference type="InterPro" id="IPR025662">
    <property type="entry name" value="Sigma_54_int_dom_ATP-bd_1"/>
</dbReference>
<reference evidence="4 5" key="1">
    <citation type="submission" date="2014-04" db="EMBL/GenBank/DDBJ databases">
        <title>Evolutionary Origins and Diversification of the Mycorrhizal Mutualists.</title>
        <authorList>
            <consortium name="DOE Joint Genome Institute"/>
            <consortium name="Mycorrhizal Genomics Consortium"/>
            <person name="Kohler A."/>
            <person name="Kuo A."/>
            <person name="Nagy L.G."/>
            <person name="Floudas D."/>
            <person name="Copeland A."/>
            <person name="Barry K.W."/>
            <person name="Cichocki N."/>
            <person name="Veneault-Fourrey C."/>
            <person name="LaButti K."/>
            <person name="Lindquist E.A."/>
            <person name="Lipzen A."/>
            <person name="Lundell T."/>
            <person name="Morin E."/>
            <person name="Murat C."/>
            <person name="Riley R."/>
            <person name="Ohm R."/>
            <person name="Sun H."/>
            <person name="Tunlid A."/>
            <person name="Henrissat B."/>
            <person name="Grigoriev I.V."/>
            <person name="Hibbett D.S."/>
            <person name="Martin F."/>
        </authorList>
    </citation>
    <scope>NUCLEOTIDE SEQUENCE [LARGE SCALE GENOMIC DNA]</scope>
    <source>
        <strain evidence="4 5">Koide BX008</strain>
    </source>
</reference>